<dbReference type="InterPro" id="IPR001128">
    <property type="entry name" value="Cyt_P450"/>
</dbReference>
<dbReference type="GO" id="GO:0006629">
    <property type="term" value="P:lipid metabolic process"/>
    <property type="evidence" value="ECO:0007669"/>
    <property type="project" value="UniProtKB-ARBA"/>
</dbReference>
<evidence type="ECO:0000256" key="6">
    <source>
        <dbReference type="RuleBase" id="RU000461"/>
    </source>
</evidence>
<dbReference type="GO" id="GO:0016705">
    <property type="term" value="F:oxidoreductase activity, acting on paired donors, with incorporation or reduction of molecular oxygen"/>
    <property type="evidence" value="ECO:0007669"/>
    <property type="project" value="InterPro"/>
</dbReference>
<evidence type="ECO:0000313" key="7">
    <source>
        <dbReference type="EMBL" id="KAA0159599.1"/>
    </source>
</evidence>
<dbReference type="InterPro" id="IPR036396">
    <property type="entry name" value="Cyt_P450_sf"/>
</dbReference>
<comment type="caution">
    <text evidence="7">The sequence shown here is derived from an EMBL/GenBank/DDBJ whole genome shotgun (WGS) entry which is preliminary data.</text>
</comment>
<dbReference type="GO" id="GO:0005506">
    <property type="term" value="F:iron ion binding"/>
    <property type="evidence" value="ECO:0007669"/>
    <property type="project" value="InterPro"/>
</dbReference>
<dbReference type="InterPro" id="IPR017972">
    <property type="entry name" value="Cyt_P450_CS"/>
</dbReference>
<gene>
    <name evidence="7" type="ORF">FNF28_05803</name>
</gene>
<proteinExistence type="inferred from homology"/>
<keyword evidence="3 6" id="KW-0560">Oxidoreductase</keyword>
<keyword evidence="2 5" id="KW-0479">Metal-binding</keyword>
<organism evidence="7 8">
    <name type="scientific">Cafeteria roenbergensis</name>
    <name type="common">Marine flagellate</name>
    <dbReference type="NCBI Taxonomy" id="33653"/>
    <lineage>
        <taxon>Eukaryota</taxon>
        <taxon>Sar</taxon>
        <taxon>Stramenopiles</taxon>
        <taxon>Bigyra</taxon>
        <taxon>Opalozoa</taxon>
        <taxon>Bicosoecida</taxon>
        <taxon>Cafeteriaceae</taxon>
        <taxon>Cafeteria</taxon>
    </lineage>
</organism>
<reference evidence="7 8" key="1">
    <citation type="submission" date="2019-07" db="EMBL/GenBank/DDBJ databases">
        <title>Genomes of Cafeteria roenbergensis.</title>
        <authorList>
            <person name="Fischer M.G."/>
            <person name="Hackl T."/>
            <person name="Roman M."/>
        </authorList>
    </citation>
    <scope>NUCLEOTIDE SEQUENCE [LARGE SCALE GENOMIC DNA]</scope>
    <source>
        <strain evidence="7 8">RCC970-E3</strain>
    </source>
</reference>
<accession>A0A5A8D3U6</accession>
<dbReference type="AlphaFoldDB" id="A0A5A8D3U6"/>
<dbReference type="GO" id="GO:0004497">
    <property type="term" value="F:monooxygenase activity"/>
    <property type="evidence" value="ECO:0007669"/>
    <property type="project" value="UniProtKB-KW"/>
</dbReference>
<dbReference type="Pfam" id="PF00067">
    <property type="entry name" value="p450"/>
    <property type="match status" value="1"/>
</dbReference>
<evidence type="ECO:0000313" key="8">
    <source>
        <dbReference type="Proteomes" id="UP000324907"/>
    </source>
</evidence>
<evidence type="ECO:0000256" key="3">
    <source>
        <dbReference type="ARBA" id="ARBA00023002"/>
    </source>
</evidence>
<evidence type="ECO:0000256" key="4">
    <source>
        <dbReference type="ARBA" id="ARBA00023004"/>
    </source>
</evidence>
<dbReference type="SUPFAM" id="SSF48264">
    <property type="entry name" value="Cytochrome P450"/>
    <property type="match status" value="1"/>
</dbReference>
<keyword evidence="5 6" id="KW-0349">Heme</keyword>
<name>A0A5A8D3U6_CAFRO</name>
<comment type="cofactor">
    <cofactor evidence="5">
        <name>heme</name>
        <dbReference type="ChEBI" id="CHEBI:30413"/>
    </cofactor>
</comment>
<dbReference type="InterPro" id="IPR002401">
    <property type="entry name" value="Cyt_P450_E_grp-I"/>
</dbReference>
<evidence type="ECO:0000256" key="5">
    <source>
        <dbReference type="PIRSR" id="PIRSR602401-1"/>
    </source>
</evidence>
<keyword evidence="6" id="KW-0503">Monooxygenase</keyword>
<comment type="similarity">
    <text evidence="1 6">Belongs to the cytochrome P450 family.</text>
</comment>
<keyword evidence="4 5" id="KW-0408">Iron</keyword>
<dbReference type="PANTHER" id="PTHR24296">
    <property type="entry name" value="CYTOCHROME P450"/>
    <property type="match status" value="1"/>
</dbReference>
<protein>
    <recommendedName>
        <fullName evidence="9">Cytochrome P450</fullName>
    </recommendedName>
</protein>
<dbReference type="CDD" id="cd11064">
    <property type="entry name" value="CYP86A"/>
    <property type="match status" value="1"/>
</dbReference>
<evidence type="ECO:0000256" key="1">
    <source>
        <dbReference type="ARBA" id="ARBA00010617"/>
    </source>
</evidence>
<dbReference type="Proteomes" id="UP000324907">
    <property type="component" value="Unassembled WGS sequence"/>
</dbReference>
<dbReference type="GO" id="GO:0020037">
    <property type="term" value="F:heme binding"/>
    <property type="evidence" value="ECO:0007669"/>
    <property type="project" value="InterPro"/>
</dbReference>
<evidence type="ECO:0008006" key="9">
    <source>
        <dbReference type="Google" id="ProtNLM"/>
    </source>
</evidence>
<dbReference type="Gene3D" id="1.10.630.10">
    <property type="entry name" value="Cytochrome P450"/>
    <property type="match status" value="1"/>
</dbReference>
<dbReference type="EMBL" id="VLTL01000126">
    <property type="protein sequence ID" value="KAA0159599.1"/>
    <property type="molecule type" value="Genomic_DNA"/>
</dbReference>
<dbReference type="PRINTS" id="PR00463">
    <property type="entry name" value="EP450I"/>
</dbReference>
<sequence>MLDFELPPYALEAAVAVAVALGLLVFWTSKDTPLPGPVELPLLANGLEVQHHLHRLLYYVLDKSREYGKTWTFKIPFVPRFVVVLDRDSTFHILKSHFKNYEKGPMFHENLKDLLGDGIFNSDGHRWYVQRKTASHLFSSRMLETVMLPVFEKHTDTVCEQLAAAAKAGTEIDMQDTFFRFTLDSIGEIGFGAPIGSLEDPENPFAKAFDGAQFIAEKRFFTPLWKLTEPLTSAGASFKRSIEVMDEYSFKLIKQRRESGDYLTGEDVLSRFMRLKADDGTMAVLHDDKYLRDVVMNFIIAGRDTTAQALSWAVYMLAQHPEIEARMLAEVEEFFPVGTVPSQAALKSLKFTRAVVLETLRLWPSVPKDSKQAVADDVLPDGTKIRAGWLVVYVPFVMGRDEAIWGKDAGEFKPTRFLGSADPDPYRYPVFNAGDRQCLGKNMALLEAVMALACIYRRFHLELVPGQDIQPLNSLTMPQVKGVRVRAVPRTAVTSA</sequence>
<dbReference type="PROSITE" id="PS00086">
    <property type="entry name" value="CYTOCHROME_P450"/>
    <property type="match status" value="1"/>
</dbReference>
<evidence type="ECO:0000256" key="2">
    <source>
        <dbReference type="ARBA" id="ARBA00022723"/>
    </source>
</evidence>
<feature type="binding site" description="axial binding residue" evidence="5">
    <location>
        <position position="438"/>
    </location>
    <ligand>
        <name>heme</name>
        <dbReference type="ChEBI" id="CHEBI:30413"/>
    </ligand>
    <ligandPart>
        <name>Fe</name>
        <dbReference type="ChEBI" id="CHEBI:18248"/>
    </ligandPart>
</feature>
<dbReference type="PRINTS" id="PR00385">
    <property type="entry name" value="P450"/>
</dbReference>